<keyword evidence="8" id="KW-0679">Respiratory chain</keyword>
<keyword evidence="13 16" id="KW-1015">Disulfide bond</keyword>
<dbReference type="GO" id="GO:0005743">
    <property type="term" value="C:mitochondrial inner membrane"/>
    <property type="evidence" value="ECO:0007669"/>
    <property type="project" value="UniProtKB-SubCell"/>
</dbReference>
<keyword evidence="11" id="KW-0496">Mitochondrion</keyword>
<dbReference type="GeneID" id="37030608"/>
<accession>A0A316UZY7</accession>
<evidence type="ECO:0000256" key="3">
    <source>
        <dbReference type="ARBA" id="ARBA00004637"/>
    </source>
</evidence>
<dbReference type="STRING" id="1569628.A0A316UZY7"/>
<comment type="subcellular location">
    <subcellularLocation>
        <location evidence="3">Mitochondrion inner membrane</location>
        <topology evidence="3">Peripheral membrane protein</topology>
    </subcellularLocation>
    <subcellularLocation>
        <location evidence="2">Mitochondrion intermembrane space</location>
    </subcellularLocation>
</comment>
<comment type="subunit">
    <text evidence="5">Mammalian complex I is composed of 45 different subunits. This is a component of the iron-sulfur (IP) fragment of the enzyme.</text>
</comment>
<evidence type="ECO:0000256" key="8">
    <source>
        <dbReference type="ARBA" id="ARBA00022660"/>
    </source>
</evidence>
<feature type="compositionally biased region" description="Basic and acidic residues" evidence="17">
    <location>
        <begin position="102"/>
        <end position="131"/>
    </location>
</feature>
<reference evidence="18 19" key="1">
    <citation type="journal article" date="2018" name="Mol. Biol. Evol.">
        <title>Broad Genomic Sampling Reveals a Smut Pathogenic Ancestry of the Fungal Clade Ustilaginomycotina.</title>
        <authorList>
            <person name="Kijpornyongpan T."/>
            <person name="Mondo S.J."/>
            <person name="Barry K."/>
            <person name="Sandor L."/>
            <person name="Lee J."/>
            <person name="Lipzen A."/>
            <person name="Pangilinan J."/>
            <person name="LaButti K."/>
            <person name="Hainaut M."/>
            <person name="Henrissat B."/>
            <person name="Grigoriev I.V."/>
            <person name="Spatafora J.W."/>
            <person name="Aime M.C."/>
        </authorList>
    </citation>
    <scope>NUCLEOTIDE SEQUENCE [LARGE SCALE GENOMIC DNA]</scope>
    <source>
        <strain evidence="18 19">MCA 5214</strain>
    </source>
</reference>
<sequence length="131" mass="14323">MASGFGFNGGRSRCFTYWQEFQKCYAKADTPAECVPQKDDYIECLHHGKEIARAQQIKEHYIQHEMRRAKEQREKGELRATGGIMNLGLISGGGEENGSGDKGGEDKKQPPASAGDDKKGGSDGKEGKEGK</sequence>
<dbReference type="InterPro" id="IPR019342">
    <property type="entry name" value="NADH_UbQ_OxRdtase_FeS-su5"/>
</dbReference>
<keyword evidence="12" id="KW-0472">Membrane</keyword>
<dbReference type="PANTHER" id="PTHR15224">
    <property type="entry name" value="NADH DEHYDROGENASE [UBIQUINONE] IRON-SULFUR PROTEIN 5"/>
    <property type="match status" value="1"/>
</dbReference>
<protein>
    <recommendedName>
        <fullName evidence="6">NADH dehydrogenase [ubiquinone] iron-sulfur protein 5</fullName>
    </recommendedName>
    <alternativeName>
        <fullName evidence="14">Complex I-15 kDa</fullName>
    </alternativeName>
    <alternativeName>
        <fullName evidence="15">NADH-ubiquinone oxidoreductase 15 kDa subunit</fullName>
    </alternativeName>
</protein>
<organism evidence="18 19">
    <name type="scientific">Jaminaea rosea</name>
    <dbReference type="NCBI Taxonomy" id="1569628"/>
    <lineage>
        <taxon>Eukaryota</taxon>
        <taxon>Fungi</taxon>
        <taxon>Dikarya</taxon>
        <taxon>Basidiomycota</taxon>
        <taxon>Ustilaginomycotina</taxon>
        <taxon>Exobasidiomycetes</taxon>
        <taxon>Microstromatales</taxon>
        <taxon>Microstromatales incertae sedis</taxon>
        <taxon>Jaminaea</taxon>
    </lineage>
</organism>
<dbReference type="CDD" id="cd24141">
    <property type="entry name" value="NDUFS5-like"/>
    <property type="match status" value="1"/>
</dbReference>
<evidence type="ECO:0000256" key="15">
    <source>
        <dbReference type="ARBA" id="ARBA00032739"/>
    </source>
</evidence>
<evidence type="ECO:0000256" key="13">
    <source>
        <dbReference type="ARBA" id="ARBA00023157"/>
    </source>
</evidence>
<dbReference type="Proteomes" id="UP000245884">
    <property type="component" value="Unassembled WGS sequence"/>
</dbReference>
<dbReference type="AlphaFoldDB" id="A0A316UZY7"/>
<evidence type="ECO:0000256" key="17">
    <source>
        <dbReference type="SAM" id="MobiDB-lite"/>
    </source>
</evidence>
<gene>
    <name evidence="18" type="ORF">BDZ90DRAFT_272971</name>
</gene>
<feature type="disulfide bond" evidence="16">
    <location>
        <begin position="14"/>
        <end position="44"/>
    </location>
</feature>
<dbReference type="GO" id="GO:0005758">
    <property type="term" value="C:mitochondrial intermembrane space"/>
    <property type="evidence" value="ECO:0007669"/>
    <property type="project" value="UniProtKB-SubCell"/>
</dbReference>
<comment type="function">
    <text evidence="1">Accessory subunit of the mitochondrial membrane respiratory chain NADH dehydrogenase (Complex I), that is believed not to be involved in catalysis. Complex I functions in the transfer of electrons from NADH to the respiratory chain. The immediate electron acceptor for the enzyme is believed to be ubiquinone.</text>
</comment>
<keyword evidence="19" id="KW-1185">Reference proteome</keyword>
<feature type="compositionally biased region" description="Gly residues" evidence="17">
    <location>
        <begin position="90"/>
        <end position="101"/>
    </location>
</feature>
<evidence type="ECO:0000313" key="19">
    <source>
        <dbReference type="Proteomes" id="UP000245884"/>
    </source>
</evidence>
<feature type="disulfide bond" evidence="16">
    <location>
        <begin position="24"/>
        <end position="34"/>
    </location>
</feature>
<keyword evidence="7" id="KW-0813">Transport</keyword>
<evidence type="ECO:0000256" key="1">
    <source>
        <dbReference type="ARBA" id="ARBA00003195"/>
    </source>
</evidence>
<evidence type="ECO:0000256" key="7">
    <source>
        <dbReference type="ARBA" id="ARBA00022448"/>
    </source>
</evidence>
<proteinExistence type="inferred from homology"/>
<evidence type="ECO:0000256" key="16">
    <source>
        <dbReference type="PIRSR" id="PIRSR619342-50"/>
    </source>
</evidence>
<keyword evidence="10" id="KW-0249">Electron transport</keyword>
<dbReference type="GO" id="GO:0032981">
    <property type="term" value="P:mitochondrial respiratory chain complex I assembly"/>
    <property type="evidence" value="ECO:0007669"/>
    <property type="project" value="TreeGrafter"/>
</dbReference>
<evidence type="ECO:0000256" key="12">
    <source>
        <dbReference type="ARBA" id="ARBA00023136"/>
    </source>
</evidence>
<dbReference type="RefSeq" id="XP_025365156.1">
    <property type="nucleotide sequence ID" value="XM_025508785.1"/>
</dbReference>
<evidence type="ECO:0000256" key="14">
    <source>
        <dbReference type="ARBA" id="ARBA00031222"/>
    </source>
</evidence>
<evidence type="ECO:0000256" key="2">
    <source>
        <dbReference type="ARBA" id="ARBA00004569"/>
    </source>
</evidence>
<name>A0A316UZY7_9BASI</name>
<keyword evidence="9" id="KW-0999">Mitochondrion inner membrane</keyword>
<dbReference type="PANTHER" id="PTHR15224:SF1">
    <property type="entry name" value="NADH DEHYDROGENASE [UBIQUINONE] IRON-SULFUR PROTEIN 5"/>
    <property type="match status" value="1"/>
</dbReference>
<evidence type="ECO:0000256" key="9">
    <source>
        <dbReference type="ARBA" id="ARBA00022792"/>
    </source>
</evidence>
<evidence type="ECO:0000313" key="18">
    <source>
        <dbReference type="EMBL" id="PWN30544.1"/>
    </source>
</evidence>
<evidence type="ECO:0000256" key="11">
    <source>
        <dbReference type="ARBA" id="ARBA00023128"/>
    </source>
</evidence>
<dbReference type="EMBL" id="KZ819662">
    <property type="protein sequence ID" value="PWN30544.1"/>
    <property type="molecule type" value="Genomic_DNA"/>
</dbReference>
<evidence type="ECO:0000256" key="4">
    <source>
        <dbReference type="ARBA" id="ARBA00007372"/>
    </source>
</evidence>
<comment type="similarity">
    <text evidence="4">Belongs to the complex I NDUFS5 subunit family.</text>
</comment>
<evidence type="ECO:0000256" key="5">
    <source>
        <dbReference type="ARBA" id="ARBA00011261"/>
    </source>
</evidence>
<evidence type="ECO:0000256" key="10">
    <source>
        <dbReference type="ARBA" id="ARBA00022982"/>
    </source>
</evidence>
<feature type="region of interest" description="Disordered" evidence="17">
    <location>
        <begin position="72"/>
        <end position="131"/>
    </location>
</feature>
<dbReference type="OrthoDB" id="9992197at2759"/>
<evidence type="ECO:0000256" key="6">
    <source>
        <dbReference type="ARBA" id="ARBA00013482"/>
    </source>
</evidence>